<dbReference type="SMART" id="SM00028">
    <property type="entry name" value="TPR"/>
    <property type="match status" value="1"/>
</dbReference>
<feature type="non-terminal residue" evidence="3">
    <location>
        <position position="1"/>
    </location>
</feature>
<evidence type="ECO:0000256" key="2">
    <source>
        <dbReference type="ARBA" id="ARBA00022803"/>
    </source>
</evidence>
<dbReference type="PANTHER" id="PTHR44943">
    <property type="entry name" value="CELLULOSE SYNTHASE OPERON PROTEIN C"/>
    <property type="match status" value="1"/>
</dbReference>
<gene>
    <name evidence="3" type="ORF">S12H4_48762</name>
</gene>
<dbReference type="AlphaFoldDB" id="X1V3J4"/>
<dbReference type="Gene3D" id="1.25.40.10">
    <property type="entry name" value="Tetratricopeptide repeat domain"/>
    <property type="match status" value="2"/>
</dbReference>
<dbReference type="InterPro" id="IPR011990">
    <property type="entry name" value="TPR-like_helical_dom_sf"/>
</dbReference>
<dbReference type="PANTHER" id="PTHR44943:SF4">
    <property type="entry name" value="TPR REPEAT-CONTAINING PROTEIN MJ0798"/>
    <property type="match status" value="1"/>
</dbReference>
<evidence type="ECO:0000256" key="1">
    <source>
        <dbReference type="ARBA" id="ARBA00022737"/>
    </source>
</evidence>
<evidence type="ECO:0008006" key="4">
    <source>
        <dbReference type="Google" id="ProtNLM"/>
    </source>
</evidence>
<keyword evidence="2" id="KW-0802">TPR repeat</keyword>
<comment type="caution">
    <text evidence="3">The sequence shown here is derived from an EMBL/GenBank/DDBJ whole genome shotgun (WGS) entry which is preliminary data.</text>
</comment>
<sequence>SQKNLTNLRYNLIHAKFEYAEKQSPEKAETLARELLKKSPKNAQYWFELAGILRTLGKYQEALQAAQNAVNLAPEQSYRPRLANILAKVGQLDTAEQTYKEMLHDHPERPKYWFWYAEFLSEYYPDRIADAQEALSKAQPSDDKSWSVPADELRQLHEKLSLKTSSIVDCNELNLITENTD</sequence>
<protein>
    <recommendedName>
        <fullName evidence="4">Tetratricopeptide repeat protein</fullName>
    </recommendedName>
</protein>
<reference evidence="3" key="1">
    <citation type="journal article" date="2014" name="Front. Microbiol.">
        <title>High frequency of phylogenetically diverse reductive dehalogenase-homologous genes in deep subseafloor sedimentary metagenomes.</title>
        <authorList>
            <person name="Kawai M."/>
            <person name="Futagami T."/>
            <person name="Toyoda A."/>
            <person name="Takaki Y."/>
            <person name="Nishi S."/>
            <person name="Hori S."/>
            <person name="Arai W."/>
            <person name="Tsubouchi T."/>
            <person name="Morono Y."/>
            <person name="Uchiyama I."/>
            <person name="Ito T."/>
            <person name="Fujiyama A."/>
            <person name="Inagaki F."/>
            <person name="Takami H."/>
        </authorList>
    </citation>
    <scope>NUCLEOTIDE SEQUENCE</scope>
    <source>
        <strain evidence="3">Expedition CK06-06</strain>
    </source>
</reference>
<dbReference type="PROSITE" id="PS50005">
    <property type="entry name" value="TPR"/>
    <property type="match status" value="1"/>
</dbReference>
<dbReference type="SUPFAM" id="SSF48452">
    <property type="entry name" value="TPR-like"/>
    <property type="match status" value="1"/>
</dbReference>
<dbReference type="InterPro" id="IPR051685">
    <property type="entry name" value="Ycf3/AcsC/BcsC/TPR_MFPF"/>
</dbReference>
<dbReference type="Pfam" id="PF13428">
    <property type="entry name" value="TPR_14"/>
    <property type="match status" value="1"/>
</dbReference>
<name>X1V3J4_9ZZZZ</name>
<proteinExistence type="predicted"/>
<dbReference type="InterPro" id="IPR019734">
    <property type="entry name" value="TPR_rpt"/>
</dbReference>
<evidence type="ECO:0000313" key="3">
    <source>
        <dbReference type="EMBL" id="GAJ06741.1"/>
    </source>
</evidence>
<dbReference type="Pfam" id="PF13432">
    <property type="entry name" value="TPR_16"/>
    <property type="match status" value="1"/>
</dbReference>
<accession>X1V3J4</accession>
<dbReference type="EMBL" id="BARW01030512">
    <property type="protein sequence ID" value="GAJ06741.1"/>
    <property type="molecule type" value="Genomic_DNA"/>
</dbReference>
<organism evidence="3">
    <name type="scientific">marine sediment metagenome</name>
    <dbReference type="NCBI Taxonomy" id="412755"/>
    <lineage>
        <taxon>unclassified sequences</taxon>
        <taxon>metagenomes</taxon>
        <taxon>ecological metagenomes</taxon>
    </lineage>
</organism>
<keyword evidence="1" id="KW-0677">Repeat</keyword>